<name>A0AAV3PPW3_LITER</name>
<comment type="caution">
    <text evidence="1">The sequence shown here is derived from an EMBL/GenBank/DDBJ whole genome shotgun (WGS) entry which is preliminary data.</text>
</comment>
<dbReference type="Proteomes" id="UP001454036">
    <property type="component" value="Unassembled WGS sequence"/>
</dbReference>
<sequence length="99" mass="11474">MNSCMAEEVAPKAEEKKPGLKCFNFHFIRPIHKWTGLPESKLIYIIRSATTDEPTPATTKLLASIRMWKPDTLVFAKADQTLMRILRKLRPYVDYGYIM</sequence>
<evidence type="ECO:0000313" key="1">
    <source>
        <dbReference type="EMBL" id="GAA0153338.1"/>
    </source>
</evidence>
<reference evidence="1 2" key="1">
    <citation type="submission" date="2024-01" db="EMBL/GenBank/DDBJ databases">
        <title>The complete chloroplast genome sequence of Lithospermum erythrorhizon: insights into the phylogenetic relationship among Boraginaceae species and the maternal lineages of purple gromwells.</title>
        <authorList>
            <person name="Okada T."/>
            <person name="Watanabe K."/>
        </authorList>
    </citation>
    <scope>NUCLEOTIDE SEQUENCE [LARGE SCALE GENOMIC DNA]</scope>
</reference>
<evidence type="ECO:0000313" key="2">
    <source>
        <dbReference type="Proteomes" id="UP001454036"/>
    </source>
</evidence>
<keyword evidence="2" id="KW-1185">Reference proteome</keyword>
<dbReference type="Gene3D" id="3.30.1390.20">
    <property type="entry name" value="Ribosomal protein L30, ferredoxin-like fold domain"/>
    <property type="match status" value="1"/>
</dbReference>
<proteinExistence type="predicted"/>
<protein>
    <submittedName>
        <fullName evidence="1">Uncharacterized protein</fullName>
    </submittedName>
</protein>
<dbReference type="AlphaFoldDB" id="A0AAV3PPW3"/>
<dbReference type="InterPro" id="IPR036919">
    <property type="entry name" value="Ribo_uL30_ferredoxin-like_sf"/>
</dbReference>
<gene>
    <name evidence="1" type="ORF">LIER_37658</name>
</gene>
<organism evidence="1 2">
    <name type="scientific">Lithospermum erythrorhizon</name>
    <name type="common">Purple gromwell</name>
    <name type="synonym">Lithospermum officinale var. erythrorhizon</name>
    <dbReference type="NCBI Taxonomy" id="34254"/>
    <lineage>
        <taxon>Eukaryota</taxon>
        <taxon>Viridiplantae</taxon>
        <taxon>Streptophyta</taxon>
        <taxon>Embryophyta</taxon>
        <taxon>Tracheophyta</taxon>
        <taxon>Spermatophyta</taxon>
        <taxon>Magnoliopsida</taxon>
        <taxon>eudicotyledons</taxon>
        <taxon>Gunneridae</taxon>
        <taxon>Pentapetalae</taxon>
        <taxon>asterids</taxon>
        <taxon>lamiids</taxon>
        <taxon>Boraginales</taxon>
        <taxon>Boraginaceae</taxon>
        <taxon>Boraginoideae</taxon>
        <taxon>Lithospermeae</taxon>
        <taxon>Lithospermum</taxon>
    </lineage>
</organism>
<accession>A0AAV3PPW3</accession>
<dbReference type="EMBL" id="BAABME010018298">
    <property type="protein sequence ID" value="GAA0153338.1"/>
    <property type="molecule type" value="Genomic_DNA"/>
</dbReference>